<dbReference type="AlphaFoldDB" id="A0A9P5UDX8"/>
<dbReference type="EMBL" id="JADNRY010000009">
    <property type="protein sequence ID" value="KAF9075646.1"/>
    <property type="molecule type" value="Genomic_DNA"/>
</dbReference>
<name>A0A9P5UDX8_9AGAR</name>
<dbReference type="Proteomes" id="UP000772434">
    <property type="component" value="Unassembled WGS sequence"/>
</dbReference>
<keyword evidence="2" id="KW-1185">Reference proteome</keyword>
<comment type="caution">
    <text evidence="1">The sequence shown here is derived from an EMBL/GenBank/DDBJ whole genome shotgun (WGS) entry which is preliminary data.</text>
</comment>
<gene>
    <name evidence="1" type="ORF">BDP27DRAFT_1212378</name>
</gene>
<sequence length="225" mass="24301">MTAIPDTAIPRLVVVDDTDPTIRYSPSSAFSLDTTGSLYNVGWGGNVFNQTITGTAVNASFSYTFNGEQSFRLYFASGARTFVRAMIAGKLEGAYGWNCSVDGHAIESFPQRAAQVTNYVACDSAGLLEGTIGQHTLDVNFYFPGTNTTSTSGQPLWLDSIQYQPLPSDPLDSVTLRIYNSDPSVVYANISGAWTNEQTNSTDTTGASMDFTFNGVFGLDLHEME</sequence>
<reference evidence="1" key="1">
    <citation type="submission" date="2020-11" db="EMBL/GenBank/DDBJ databases">
        <authorList>
            <consortium name="DOE Joint Genome Institute"/>
            <person name="Ahrendt S."/>
            <person name="Riley R."/>
            <person name="Andreopoulos W."/>
            <person name="Labutti K."/>
            <person name="Pangilinan J."/>
            <person name="Ruiz-Duenas F.J."/>
            <person name="Barrasa J.M."/>
            <person name="Sanchez-Garcia M."/>
            <person name="Camarero S."/>
            <person name="Miyauchi S."/>
            <person name="Serrano A."/>
            <person name="Linde D."/>
            <person name="Babiker R."/>
            <person name="Drula E."/>
            <person name="Ayuso-Fernandez I."/>
            <person name="Pacheco R."/>
            <person name="Padilla G."/>
            <person name="Ferreira P."/>
            <person name="Barriuso J."/>
            <person name="Kellner H."/>
            <person name="Castanera R."/>
            <person name="Alfaro M."/>
            <person name="Ramirez L."/>
            <person name="Pisabarro A.G."/>
            <person name="Kuo A."/>
            <person name="Tritt A."/>
            <person name="Lipzen A."/>
            <person name="He G."/>
            <person name="Yan M."/>
            <person name="Ng V."/>
            <person name="Cullen D."/>
            <person name="Martin F."/>
            <person name="Rosso M.-N."/>
            <person name="Henrissat B."/>
            <person name="Hibbett D."/>
            <person name="Martinez A.T."/>
            <person name="Grigoriev I.V."/>
        </authorList>
    </citation>
    <scope>NUCLEOTIDE SEQUENCE</scope>
    <source>
        <strain evidence="1">AH 40177</strain>
    </source>
</reference>
<evidence type="ECO:0000313" key="1">
    <source>
        <dbReference type="EMBL" id="KAF9075646.1"/>
    </source>
</evidence>
<dbReference type="OrthoDB" id="3052647at2759"/>
<evidence type="ECO:0000313" key="2">
    <source>
        <dbReference type="Proteomes" id="UP000772434"/>
    </source>
</evidence>
<protein>
    <submittedName>
        <fullName evidence="1">Uncharacterized protein</fullName>
    </submittedName>
</protein>
<proteinExistence type="predicted"/>
<organism evidence="1 2">
    <name type="scientific">Rhodocollybia butyracea</name>
    <dbReference type="NCBI Taxonomy" id="206335"/>
    <lineage>
        <taxon>Eukaryota</taxon>
        <taxon>Fungi</taxon>
        <taxon>Dikarya</taxon>
        <taxon>Basidiomycota</taxon>
        <taxon>Agaricomycotina</taxon>
        <taxon>Agaricomycetes</taxon>
        <taxon>Agaricomycetidae</taxon>
        <taxon>Agaricales</taxon>
        <taxon>Marasmiineae</taxon>
        <taxon>Omphalotaceae</taxon>
        <taxon>Rhodocollybia</taxon>
    </lineage>
</organism>
<accession>A0A9P5UDX8</accession>